<evidence type="ECO:0000313" key="3">
    <source>
        <dbReference type="Proteomes" id="UP001303160"/>
    </source>
</evidence>
<keyword evidence="1" id="KW-0472">Membrane</keyword>
<comment type="caution">
    <text evidence="2">The sequence shown here is derived from an EMBL/GenBank/DDBJ whole genome shotgun (WGS) entry which is preliminary data.</text>
</comment>
<evidence type="ECO:0000256" key="1">
    <source>
        <dbReference type="SAM" id="Phobius"/>
    </source>
</evidence>
<gene>
    <name evidence="2" type="ORF">QBC40DRAFT_52516</name>
</gene>
<reference evidence="2" key="1">
    <citation type="journal article" date="2023" name="Mol. Phylogenet. Evol.">
        <title>Genome-scale phylogeny and comparative genomics of the fungal order Sordariales.</title>
        <authorList>
            <person name="Hensen N."/>
            <person name="Bonometti L."/>
            <person name="Westerberg I."/>
            <person name="Brannstrom I.O."/>
            <person name="Guillou S."/>
            <person name="Cros-Aarteil S."/>
            <person name="Calhoun S."/>
            <person name="Haridas S."/>
            <person name="Kuo A."/>
            <person name="Mondo S."/>
            <person name="Pangilinan J."/>
            <person name="Riley R."/>
            <person name="LaButti K."/>
            <person name="Andreopoulos B."/>
            <person name="Lipzen A."/>
            <person name="Chen C."/>
            <person name="Yan M."/>
            <person name="Daum C."/>
            <person name="Ng V."/>
            <person name="Clum A."/>
            <person name="Steindorff A."/>
            <person name="Ohm R.A."/>
            <person name="Martin F."/>
            <person name="Silar P."/>
            <person name="Natvig D.O."/>
            <person name="Lalanne C."/>
            <person name="Gautier V."/>
            <person name="Ament-Velasquez S.L."/>
            <person name="Kruys A."/>
            <person name="Hutchinson M.I."/>
            <person name="Powell A.J."/>
            <person name="Barry K."/>
            <person name="Miller A.N."/>
            <person name="Grigoriev I.V."/>
            <person name="Debuchy R."/>
            <person name="Gladieux P."/>
            <person name="Hiltunen Thoren M."/>
            <person name="Johannesson H."/>
        </authorList>
    </citation>
    <scope>NUCLEOTIDE SEQUENCE</scope>
    <source>
        <strain evidence="2">CBS 315.58</strain>
    </source>
</reference>
<protein>
    <submittedName>
        <fullName evidence="2">Uncharacterized protein</fullName>
    </submittedName>
</protein>
<proteinExistence type="predicted"/>
<feature type="transmembrane region" description="Helical" evidence="1">
    <location>
        <begin position="38"/>
        <end position="55"/>
    </location>
</feature>
<dbReference type="AlphaFoldDB" id="A0AAN6XJ45"/>
<organism evidence="2 3">
    <name type="scientific">Triangularia verruculosa</name>
    <dbReference type="NCBI Taxonomy" id="2587418"/>
    <lineage>
        <taxon>Eukaryota</taxon>
        <taxon>Fungi</taxon>
        <taxon>Dikarya</taxon>
        <taxon>Ascomycota</taxon>
        <taxon>Pezizomycotina</taxon>
        <taxon>Sordariomycetes</taxon>
        <taxon>Sordariomycetidae</taxon>
        <taxon>Sordariales</taxon>
        <taxon>Podosporaceae</taxon>
        <taxon>Triangularia</taxon>
    </lineage>
</organism>
<keyword evidence="1" id="KW-0812">Transmembrane</keyword>
<evidence type="ECO:0000313" key="2">
    <source>
        <dbReference type="EMBL" id="KAK4201614.1"/>
    </source>
</evidence>
<accession>A0AAN6XJ45</accession>
<name>A0AAN6XJ45_9PEZI</name>
<dbReference type="Proteomes" id="UP001303160">
    <property type="component" value="Unassembled WGS sequence"/>
</dbReference>
<reference evidence="2" key="2">
    <citation type="submission" date="2023-05" db="EMBL/GenBank/DDBJ databases">
        <authorList>
            <consortium name="Lawrence Berkeley National Laboratory"/>
            <person name="Steindorff A."/>
            <person name="Hensen N."/>
            <person name="Bonometti L."/>
            <person name="Westerberg I."/>
            <person name="Brannstrom I.O."/>
            <person name="Guillou S."/>
            <person name="Cros-Aarteil S."/>
            <person name="Calhoun S."/>
            <person name="Haridas S."/>
            <person name="Kuo A."/>
            <person name="Mondo S."/>
            <person name="Pangilinan J."/>
            <person name="Riley R."/>
            <person name="Labutti K."/>
            <person name="Andreopoulos B."/>
            <person name="Lipzen A."/>
            <person name="Chen C."/>
            <person name="Yanf M."/>
            <person name="Daum C."/>
            <person name="Ng V."/>
            <person name="Clum A."/>
            <person name="Ohm R."/>
            <person name="Martin F."/>
            <person name="Silar P."/>
            <person name="Natvig D."/>
            <person name="Lalanne C."/>
            <person name="Gautier V."/>
            <person name="Ament-Velasquez S.L."/>
            <person name="Kruys A."/>
            <person name="Hutchinson M.I."/>
            <person name="Powell A.J."/>
            <person name="Barry K."/>
            <person name="Miller A.N."/>
            <person name="Grigoriev I.V."/>
            <person name="Debuchy R."/>
            <person name="Gladieux P."/>
            <person name="Thoren M.H."/>
            <person name="Johannesson H."/>
        </authorList>
    </citation>
    <scope>NUCLEOTIDE SEQUENCE</scope>
    <source>
        <strain evidence="2">CBS 315.58</strain>
    </source>
</reference>
<sequence>MIHLNPLILLRLLARLVLSLSLYHCCRLGSRRKGGPPFSFLVLFLSCLFYTFYPIPIPIYPMRLLCSCLDTCLREFLIKNHPPA</sequence>
<feature type="transmembrane region" description="Helical" evidence="1">
    <location>
        <begin position="6"/>
        <end position="26"/>
    </location>
</feature>
<keyword evidence="1" id="KW-1133">Transmembrane helix</keyword>
<dbReference type="EMBL" id="MU863905">
    <property type="protein sequence ID" value="KAK4201614.1"/>
    <property type="molecule type" value="Genomic_DNA"/>
</dbReference>
<keyword evidence="3" id="KW-1185">Reference proteome</keyword>